<dbReference type="RefSeq" id="WP_258432845.1">
    <property type="nucleotide sequence ID" value="NZ_JANSGW010000003.1"/>
</dbReference>
<proteinExistence type="predicted"/>
<dbReference type="Proteomes" id="UP001077662">
    <property type="component" value="Unassembled WGS sequence"/>
</dbReference>
<name>A0AAP3DD26_BRELA</name>
<comment type="caution">
    <text evidence="1">The sequence shown here is derived from an EMBL/GenBank/DDBJ whole genome shotgun (WGS) entry which is preliminary data.</text>
</comment>
<accession>A0AAP3DD26</accession>
<evidence type="ECO:0000313" key="1">
    <source>
        <dbReference type="EMBL" id="MCZ0805866.1"/>
    </source>
</evidence>
<gene>
    <name evidence="1" type="ORF">O0554_02880</name>
</gene>
<organism evidence="1 2">
    <name type="scientific">Brevibacillus laterosporus</name>
    <name type="common">Bacillus laterosporus</name>
    <dbReference type="NCBI Taxonomy" id="1465"/>
    <lineage>
        <taxon>Bacteria</taxon>
        <taxon>Bacillati</taxon>
        <taxon>Bacillota</taxon>
        <taxon>Bacilli</taxon>
        <taxon>Bacillales</taxon>
        <taxon>Paenibacillaceae</taxon>
        <taxon>Brevibacillus</taxon>
    </lineage>
</organism>
<reference evidence="1" key="1">
    <citation type="submission" date="2022-09" db="EMBL/GenBank/DDBJ databases">
        <title>Genome analysis and characterization of larvicidal activity of Brevibacillus strains.</title>
        <authorList>
            <person name="Patrusheva E.V."/>
            <person name="Izotova A.O."/>
            <person name="Toshchakov S.V."/>
            <person name="Sineoky S.P."/>
        </authorList>
    </citation>
    <scope>NUCLEOTIDE SEQUENCE</scope>
    <source>
        <strain evidence="1">VKPM_B-13247</strain>
    </source>
</reference>
<protein>
    <submittedName>
        <fullName evidence="1">Uncharacterized protein</fullName>
    </submittedName>
</protein>
<dbReference type="EMBL" id="JAPTNE010000003">
    <property type="protein sequence ID" value="MCZ0805866.1"/>
    <property type="molecule type" value="Genomic_DNA"/>
</dbReference>
<sequence>MVNLVGKRSKKLKVGRKLPPGYHKLPGEEYDIRKSEVVQWLIQQPSIQEFVWDQFKQSGDVSYDQTTGKWRGVDYDKLCPHRDEWDDCPDCRH</sequence>
<dbReference type="AlphaFoldDB" id="A0AAP3DD26"/>
<evidence type="ECO:0000313" key="2">
    <source>
        <dbReference type="Proteomes" id="UP001077662"/>
    </source>
</evidence>